<dbReference type="InterPro" id="IPR036390">
    <property type="entry name" value="WH_DNA-bd_sf"/>
</dbReference>
<feature type="compositionally biased region" description="Basic residues" evidence="4">
    <location>
        <begin position="208"/>
        <end position="235"/>
    </location>
</feature>
<dbReference type="PROSITE" id="PS51504">
    <property type="entry name" value="H15"/>
    <property type="match status" value="1"/>
</dbReference>
<evidence type="ECO:0000256" key="1">
    <source>
        <dbReference type="ARBA" id="ARBA00022934"/>
    </source>
</evidence>
<feature type="compositionally biased region" description="Basic residues" evidence="4">
    <location>
        <begin position="171"/>
        <end position="189"/>
    </location>
</feature>
<feature type="domain" description="H15" evidence="5">
    <location>
        <begin position="61"/>
        <end position="134"/>
    </location>
</feature>
<keyword evidence="1" id="KW-0164">Citrullination</keyword>
<dbReference type="Proteomes" id="UP001266305">
    <property type="component" value="Unassembled WGS sequence"/>
</dbReference>
<keyword evidence="7" id="KW-1185">Reference proteome</keyword>
<organism evidence="6 7">
    <name type="scientific">Saguinus oedipus</name>
    <name type="common">Cotton-top tamarin</name>
    <name type="synonym">Oedipomidas oedipus</name>
    <dbReference type="NCBI Taxonomy" id="9490"/>
    <lineage>
        <taxon>Eukaryota</taxon>
        <taxon>Metazoa</taxon>
        <taxon>Chordata</taxon>
        <taxon>Craniata</taxon>
        <taxon>Vertebrata</taxon>
        <taxon>Euteleostomi</taxon>
        <taxon>Mammalia</taxon>
        <taxon>Eutheria</taxon>
        <taxon>Euarchontoglires</taxon>
        <taxon>Primates</taxon>
        <taxon>Haplorrhini</taxon>
        <taxon>Platyrrhini</taxon>
        <taxon>Cebidae</taxon>
        <taxon>Callitrichinae</taxon>
        <taxon>Saguinus</taxon>
    </lineage>
</organism>
<dbReference type="Pfam" id="PF00538">
    <property type="entry name" value="Linker_histone"/>
    <property type="match status" value="1"/>
</dbReference>
<proteinExistence type="inferred from homology"/>
<evidence type="ECO:0000256" key="3">
    <source>
        <dbReference type="RuleBase" id="RU003894"/>
    </source>
</evidence>
<comment type="subcellular location">
    <subcellularLocation>
        <location evidence="3">Nucleus</location>
    </subcellularLocation>
</comment>
<evidence type="ECO:0000313" key="7">
    <source>
        <dbReference type="Proteomes" id="UP001266305"/>
    </source>
</evidence>
<gene>
    <name evidence="6" type="ORF">P7K49_007147</name>
</gene>
<sequence length="235" mass="25098">MPRRGAGVASCFIRFYSFTWCTLSPCPKRRLPLPLILRHLQLARRPRNRLRLQQPPRKKPAGPSVSELIVQAAASSKERGGVSLAALKKALAATGYDVGKNNSRIKLGVKSLVSNGTLVQTKGTGAAGSFKLNKKASSVEAKPGASKVVAKTKATEASRKLRKVTGAVTKKSVKTPKKAKKPTATRKPSKSPQTVKPKEVTKSPAKTKAIKLRAAKAKVTKPKAAKPTKAAPKKK</sequence>
<keyword evidence="2 3" id="KW-0238">DNA-binding</keyword>
<dbReference type="Gene3D" id="1.10.10.10">
    <property type="entry name" value="Winged helix-like DNA-binding domain superfamily/Winged helix DNA-binding domain"/>
    <property type="match status" value="1"/>
</dbReference>
<keyword evidence="3" id="KW-0539">Nucleus</keyword>
<dbReference type="SUPFAM" id="SSF46785">
    <property type="entry name" value="Winged helix' DNA-binding domain"/>
    <property type="match status" value="1"/>
</dbReference>
<dbReference type="EMBL" id="JASSZA010000004">
    <property type="protein sequence ID" value="KAK2112881.1"/>
    <property type="molecule type" value="Genomic_DNA"/>
</dbReference>
<reference evidence="6 7" key="1">
    <citation type="submission" date="2023-05" db="EMBL/GenBank/DDBJ databases">
        <title>B98-5 Cell Line De Novo Hybrid Assembly: An Optical Mapping Approach.</title>
        <authorList>
            <person name="Kananen K."/>
            <person name="Auerbach J.A."/>
            <person name="Kautto E."/>
            <person name="Blachly J.S."/>
        </authorList>
    </citation>
    <scope>NUCLEOTIDE SEQUENCE [LARGE SCALE GENOMIC DNA]</scope>
    <source>
        <strain evidence="6">B95-8</strain>
        <tissue evidence="6">Cell line</tissue>
    </source>
</reference>
<feature type="region of interest" description="Disordered" evidence="4">
    <location>
        <begin position="165"/>
        <end position="235"/>
    </location>
</feature>
<name>A0ABQ9VUQ4_SAGOE</name>
<protein>
    <recommendedName>
        <fullName evidence="5">H15 domain-containing protein</fullName>
    </recommendedName>
</protein>
<comment type="caution">
    <text evidence="6">The sequence shown here is derived from an EMBL/GenBank/DDBJ whole genome shotgun (WGS) entry which is preliminary data.</text>
</comment>
<evidence type="ECO:0000256" key="4">
    <source>
        <dbReference type="SAM" id="MobiDB-lite"/>
    </source>
</evidence>
<dbReference type="PRINTS" id="PR00624">
    <property type="entry name" value="HISTONEH5"/>
</dbReference>
<evidence type="ECO:0000259" key="5">
    <source>
        <dbReference type="PROSITE" id="PS51504"/>
    </source>
</evidence>
<dbReference type="InterPro" id="IPR005818">
    <property type="entry name" value="Histone_H1/H5_H15"/>
</dbReference>
<evidence type="ECO:0000256" key="2">
    <source>
        <dbReference type="ARBA" id="ARBA00023125"/>
    </source>
</evidence>
<dbReference type="InterPro" id="IPR036388">
    <property type="entry name" value="WH-like_DNA-bd_sf"/>
</dbReference>
<dbReference type="SMART" id="SM00526">
    <property type="entry name" value="H15"/>
    <property type="match status" value="1"/>
</dbReference>
<accession>A0ABQ9VUQ4</accession>
<comment type="similarity">
    <text evidence="3">Belongs to the histone H1/H5 family.</text>
</comment>
<evidence type="ECO:0000313" key="6">
    <source>
        <dbReference type="EMBL" id="KAK2112881.1"/>
    </source>
</evidence>
<dbReference type="InterPro" id="IPR005819">
    <property type="entry name" value="H1/H5"/>
</dbReference>
<dbReference type="CDD" id="cd00073">
    <property type="entry name" value="H15"/>
    <property type="match status" value="1"/>
</dbReference>
<keyword evidence="3" id="KW-0158">Chromosome</keyword>